<dbReference type="FunFam" id="3.30.499.10:FF:000004">
    <property type="entry name" value="Aconitate hydratase, mitochondrial"/>
    <property type="match status" value="1"/>
</dbReference>
<dbReference type="STRING" id="645134.A0A0L0HAC1"/>
<gene>
    <name evidence="12" type="ORF">SPPG_06850</name>
</gene>
<dbReference type="Gene3D" id="3.30.499.10">
    <property type="entry name" value="Aconitase, domain 3"/>
    <property type="match status" value="2"/>
</dbReference>
<comment type="similarity">
    <text evidence="8">Belongs to the aconitase/IPM isomerase family.</text>
</comment>
<feature type="domain" description="Aconitase A/isopropylmalate dehydratase small subunit swivel" evidence="11">
    <location>
        <begin position="585"/>
        <end position="714"/>
    </location>
</feature>
<evidence type="ECO:0000256" key="3">
    <source>
        <dbReference type="ARBA" id="ARBA00022946"/>
    </source>
</evidence>
<dbReference type="FunFam" id="3.30.499.10:FF:000003">
    <property type="entry name" value="Aconitate hydratase, mitochondrial"/>
    <property type="match status" value="1"/>
</dbReference>
<dbReference type="Pfam" id="PF00694">
    <property type="entry name" value="Aconitase_C"/>
    <property type="match status" value="1"/>
</dbReference>
<dbReference type="GO" id="GO:0032543">
    <property type="term" value="P:mitochondrial translation"/>
    <property type="evidence" value="ECO:0007669"/>
    <property type="project" value="EnsemblFungi"/>
</dbReference>
<dbReference type="InterPro" id="IPR015931">
    <property type="entry name" value="Acnase/IPM_dHydase_lsu_aba_1/3"/>
</dbReference>
<dbReference type="InterPro" id="IPR018136">
    <property type="entry name" value="Aconitase_4Fe-4S_BS"/>
</dbReference>
<reference evidence="12 13" key="1">
    <citation type="submission" date="2009-08" db="EMBL/GenBank/DDBJ databases">
        <title>The Genome Sequence of Spizellomyces punctatus strain DAOM BR117.</title>
        <authorList>
            <consortium name="The Broad Institute Genome Sequencing Platform"/>
            <person name="Russ C."/>
            <person name="Cuomo C."/>
            <person name="Shea T."/>
            <person name="Young S.K."/>
            <person name="Zeng Q."/>
            <person name="Koehrsen M."/>
            <person name="Haas B."/>
            <person name="Borodovsky M."/>
            <person name="Guigo R."/>
            <person name="Alvarado L."/>
            <person name="Berlin A."/>
            <person name="Bochicchio J."/>
            <person name="Borenstein D."/>
            <person name="Chapman S."/>
            <person name="Chen Z."/>
            <person name="Engels R."/>
            <person name="Freedman E."/>
            <person name="Gellesch M."/>
            <person name="Goldberg J."/>
            <person name="Griggs A."/>
            <person name="Gujja S."/>
            <person name="Heiman D."/>
            <person name="Hepburn T."/>
            <person name="Howarth C."/>
            <person name="Jen D."/>
            <person name="Larson L."/>
            <person name="Lewis B."/>
            <person name="Mehta T."/>
            <person name="Park D."/>
            <person name="Pearson M."/>
            <person name="Roberts A."/>
            <person name="Saif S."/>
            <person name="Shenoy N."/>
            <person name="Sisk P."/>
            <person name="Stolte C."/>
            <person name="Sykes S."/>
            <person name="Thomson T."/>
            <person name="Walk T."/>
            <person name="White J."/>
            <person name="Yandava C."/>
            <person name="Burger G."/>
            <person name="Gray M.W."/>
            <person name="Holland P.W.H."/>
            <person name="King N."/>
            <person name="Lang F.B.F."/>
            <person name="Roger A.J."/>
            <person name="Ruiz-Trillo I."/>
            <person name="Lander E."/>
            <person name="Nusbaum C."/>
        </authorList>
    </citation>
    <scope>NUCLEOTIDE SEQUENCE [LARGE SCALE GENOMIC DNA]</scope>
    <source>
        <strain evidence="12 13">DAOM BR117</strain>
    </source>
</reference>
<dbReference type="InterPro" id="IPR015928">
    <property type="entry name" value="Aconitase/3IPM_dehydase_swvl"/>
</dbReference>
<evidence type="ECO:0000256" key="4">
    <source>
        <dbReference type="ARBA" id="ARBA00023004"/>
    </source>
</evidence>
<dbReference type="GO" id="GO:0005739">
    <property type="term" value="C:mitochondrion"/>
    <property type="evidence" value="ECO:0007669"/>
    <property type="project" value="UniProtKB-SubCell"/>
</dbReference>
<evidence type="ECO:0000256" key="1">
    <source>
        <dbReference type="ARBA" id="ARBA00004173"/>
    </source>
</evidence>
<keyword evidence="13" id="KW-1185">Reference proteome</keyword>
<evidence type="ECO:0000256" key="9">
    <source>
        <dbReference type="SAM" id="MobiDB-lite"/>
    </source>
</evidence>
<dbReference type="InterPro" id="IPR006248">
    <property type="entry name" value="Aconitase_mito-like"/>
</dbReference>
<dbReference type="GO" id="GO:0006099">
    <property type="term" value="P:tricarboxylic acid cycle"/>
    <property type="evidence" value="ECO:0007669"/>
    <property type="project" value="EnsemblFungi"/>
</dbReference>
<proteinExistence type="inferred from homology"/>
<dbReference type="Gene3D" id="3.40.1060.10">
    <property type="entry name" value="Aconitase, Domain 2"/>
    <property type="match status" value="1"/>
</dbReference>
<dbReference type="FunFam" id="3.20.19.10:FF:000002">
    <property type="entry name" value="Aconitate hydratase, mitochondrial"/>
    <property type="match status" value="1"/>
</dbReference>
<comment type="cofactor">
    <cofactor evidence="8">
        <name>[4Fe-4S] cluster</name>
        <dbReference type="ChEBI" id="CHEBI:49883"/>
    </cofactor>
    <text evidence="8">Binds 1 [4Fe-4S] cluster per subunit.</text>
</comment>
<dbReference type="AlphaFoldDB" id="A0A0L0HAC1"/>
<dbReference type="InterPro" id="IPR050926">
    <property type="entry name" value="Aconitase/IPM_isomerase"/>
</dbReference>
<evidence type="ECO:0000256" key="5">
    <source>
        <dbReference type="ARBA" id="ARBA00023014"/>
    </source>
</evidence>
<sequence>MPVASCTLSRGSLQRILRRSALSQCRRRLATTAPGLDPVTPPYEKLLKNLEIVKRNLGNRPLTLAEKILYSHLSEPAGPVPVKGESYLKLSPDRVAMQDASAQMALLQFMLAGRKTTAVPTSIHCDHLIEAFQGGDKDVDRSLVTNKEIFDFLDAAAEKYGINFWKPGSGIIHQIVLENYAAPGSLMLGTDSHTPNAGGLGMLAIGVGGADAVDAMAGIPWELKAPKVLGVRLTGKLDGWASPKDVILKLAGLLTVQGGTNHIIEYFGPGTETLSCTGMATMCNMGAEVGATTSTFPYSASMARYLRATQRSHVADAADRAAATGFLKADKGAEYDNVIEIDLSTLEPHINGPFTPDAATPLSKFKDLVQKNGWKDEVKVGLIGSCTNSSYEDMSRAASLAKQALEHGLKAKSGFFITPGSEQIRATVERDGQTDVLSSVGGQVLANACGPCIGQWKRTDLEKNEENAILTSFNRNFRSRNDGFSKTMNFLASPEIVTAMAFAGRLSFNPTTDTLPGKDGKPFKFEPPRGEDLPETGFIAGRENFKPPANPTPNPNVAIEVDPKSSRLQLLDPFSPWDGREFKDMKVLVKVQGKCTTDHISAAGPWLKYKGHLENIANNTLIGATNAFNGKVNTVLNELTGEEGTIPDVARHYKANNVPWIVIADSNYGEGSAREHAALQPRYLGCRAIVSRSFARIHETNLKKQGVLPLTFADPADWERIPQGATISTEGLENIAPGSHVSLVVRPPSGEAFRVQVKHTLSDDQVEWFKAGSALNKIAASQGGDAVESRAFA</sequence>
<dbReference type="NCBIfam" id="TIGR01340">
    <property type="entry name" value="aconitase_mito"/>
    <property type="match status" value="1"/>
</dbReference>
<dbReference type="OMA" id="KWPETFG"/>
<dbReference type="PROSITE" id="PS00450">
    <property type="entry name" value="ACONITASE_1"/>
    <property type="match status" value="1"/>
</dbReference>
<evidence type="ECO:0000259" key="10">
    <source>
        <dbReference type="Pfam" id="PF00330"/>
    </source>
</evidence>
<evidence type="ECO:0000256" key="2">
    <source>
        <dbReference type="ARBA" id="ARBA00022723"/>
    </source>
</evidence>
<dbReference type="NCBIfam" id="NF005558">
    <property type="entry name" value="PRK07229.1"/>
    <property type="match status" value="1"/>
</dbReference>
<evidence type="ECO:0000256" key="6">
    <source>
        <dbReference type="ARBA" id="ARBA00023128"/>
    </source>
</evidence>
<dbReference type="EC" id="4.2.1.-" evidence="8"/>
<evidence type="ECO:0000313" key="12">
    <source>
        <dbReference type="EMBL" id="KNC97854.1"/>
    </source>
</evidence>
<keyword evidence="3 8" id="KW-0809">Transit peptide</keyword>
<comment type="subcellular location">
    <subcellularLocation>
        <location evidence="1 8">Mitochondrion</location>
    </subcellularLocation>
</comment>
<dbReference type="Proteomes" id="UP000053201">
    <property type="component" value="Unassembled WGS sequence"/>
</dbReference>
<dbReference type="eggNOG" id="KOG0453">
    <property type="taxonomic scope" value="Eukaryota"/>
</dbReference>
<keyword evidence="2 8" id="KW-0479">Metal-binding</keyword>
<dbReference type="PANTHER" id="PTHR43160:SF2">
    <property type="entry name" value="HOMOCITRATE DEHYDRATASE, MITOCHONDRIAL"/>
    <property type="match status" value="1"/>
</dbReference>
<feature type="domain" description="Aconitase/3-isopropylmalate dehydratase large subunit alpha/beta/alpha" evidence="10">
    <location>
        <begin position="66"/>
        <end position="504"/>
    </location>
</feature>
<dbReference type="FunFam" id="3.40.1060.10:FF:000001">
    <property type="entry name" value="Aconitate hydratase, mitochondrial"/>
    <property type="match status" value="1"/>
</dbReference>
<dbReference type="GO" id="GO:0051539">
    <property type="term" value="F:4 iron, 4 sulfur cluster binding"/>
    <property type="evidence" value="ECO:0007669"/>
    <property type="project" value="UniProtKB-UniRule"/>
</dbReference>
<dbReference type="InterPro" id="IPR001030">
    <property type="entry name" value="Acoase/IPM_deHydtase_lsu_aba"/>
</dbReference>
<dbReference type="EMBL" id="KQ257462">
    <property type="protein sequence ID" value="KNC97854.1"/>
    <property type="molecule type" value="Genomic_DNA"/>
</dbReference>
<dbReference type="PROSITE" id="PS01244">
    <property type="entry name" value="ACONITASE_2"/>
    <property type="match status" value="1"/>
</dbReference>
<dbReference type="Pfam" id="PF00330">
    <property type="entry name" value="Aconitase"/>
    <property type="match status" value="1"/>
</dbReference>
<dbReference type="GO" id="GO:0005634">
    <property type="term" value="C:nucleus"/>
    <property type="evidence" value="ECO:0007669"/>
    <property type="project" value="EnsemblFungi"/>
</dbReference>
<dbReference type="InterPro" id="IPR015932">
    <property type="entry name" value="Aconitase_dom2"/>
</dbReference>
<dbReference type="SUPFAM" id="SSF52016">
    <property type="entry name" value="LeuD/IlvD-like"/>
    <property type="match status" value="1"/>
</dbReference>
<dbReference type="OrthoDB" id="2224430at2759"/>
<keyword evidence="5 8" id="KW-0411">Iron-sulfur</keyword>
<keyword evidence="6 8" id="KW-0496">Mitochondrion</keyword>
<dbReference type="PANTHER" id="PTHR43160">
    <property type="entry name" value="ACONITATE HYDRATASE B"/>
    <property type="match status" value="1"/>
</dbReference>
<keyword evidence="4 8" id="KW-0408">Iron</keyword>
<dbReference type="PRINTS" id="PR00415">
    <property type="entry name" value="ACONITASE"/>
</dbReference>
<protein>
    <recommendedName>
        <fullName evidence="8">Aconitate hydratase, mitochondrial</fullName>
        <shortName evidence="8">Aconitase</shortName>
        <ecNumber evidence="8">4.2.1.-</ecNumber>
    </recommendedName>
</protein>
<evidence type="ECO:0000313" key="13">
    <source>
        <dbReference type="Proteomes" id="UP000053201"/>
    </source>
</evidence>
<evidence type="ECO:0000256" key="7">
    <source>
        <dbReference type="ARBA" id="ARBA00023239"/>
    </source>
</evidence>
<keyword evidence="7 8" id="KW-0456">Lyase</keyword>
<dbReference type="GO" id="GO:0003994">
    <property type="term" value="F:aconitate hydratase activity"/>
    <property type="evidence" value="ECO:0007669"/>
    <property type="project" value="InterPro"/>
</dbReference>
<dbReference type="InterPro" id="IPR000573">
    <property type="entry name" value="AconitaseA/IPMdHydase_ssu_swvl"/>
</dbReference>
<dbReference type="SUPFAM" id="SSF53732">
    <property type="entry name" value="Aconitase iron-sulfur domain"/>
    <property type="match status" value="1"/>
</dbReference>
<name>A0A0L0HAC1_SPIPD</name>
<evidence type="ECO:0000256" key="8">
    <source>
        <dbReference type="RuleBase" id="RU362107"/>
    </source>
</evidence>
<dbReference type="VEuPathDB" id="FungiDB:SPPG_06850"/>
<dbReference type="InterPro" id="IPR036008">
    <property type="entry name" value="Aconitase_4Fe-4S_dom"/>
</dbReference>
<feature type="compositionally biased region" description="Basic and acidic residues" evidence="9">
    <location>
        <begin position="516"/>
        <end position="532"/>
    </location>
</feature>
<dbReference type="RefSeq" id="XP_016605894.1">
    <property type="nucleotide sequence ID" value="XM_016755045.1"/>
</dbReference>
<organism evidence="12 13">
    <name type="scientific">Spizellomyces punctatus (strain DAOM BR117)</name>
    <dbReference type="NCBI Taxonomy" id="645134"/>
    <lineage>
        <taxon>Eukaryota</taxon>
        <taxon>Fungi</taxon>
        <taxon>Fungi incertae sedis</taxon>
        <taxon>Chytridiomycota</taxon>
        <taxon>Chytridiomycota incertae sedis</taxon>
        <taxon>Chytridiomycetes</taxon>
        <taxon>Spizellomycetales</taxon>
        <taxon>Spizellomycetaceae</taxon>
        <taxon>Spizellomyces</taxon>
    </lineage>
</organism>
<dbReference type="GeneID" id="27690123"/>
<dbReference type="Gene3D" id="3.20.19.10">
    <property type="entry name" value="Aconitase, domain 4"/>
    <property type="match status" value="1"/>
</dbReference>
<dbReference type="InParanoid" id="A0A0L0HAC1"/>
<evidence type="ECO:0000259" key="11">
    <source>
        <dbReference type="Pfam" id="PF00694"/>
    </source>
</evidence>
<accession>A0A0L0HAC1</accession>
<dbReference type="GO" id="GO:0005829">
    <property type="term" value="C:cytosol"/>
    <property type="evidence" value="ECO:0007669"/>
    <property type="project" value="TreeGrafter"/>
</dbReference>
<dbReference type="GO" id="GO:0046872">
    <property type="term" value="F:metal ion binding"/>
    <property type="evidence" value="ECO:0007669"/>
    <property type="project" value="UniProtKB-UniRule"/>
</dbReference>
<feature type="region of interest" description="Disordered" evidence="9">
    <location>
        <begin position="512"/>
        <end position="532"/>
    </location>
</feature>